<evidence type="ECO:0000313" key="1">
    <source>
        <dbReference type="EMBL" id="KAF7425520.1"/>
    </source>
</evidence>
<dbReference type="AlphaFoldDB" id="A0A834P2B2"/>
<reference evidence="1" key="1">
    <citation type="journal article" date="2020" name="G3 (Bethesda)">
        <title>High-Quality Assemblies for Three Invasive Social Wasps from the &lt;i&gt;Vespula&lt;/i&gt; Genus.</title>
        <authorList>
            <person name="Harrop T.W.R."/>
            <person name="Guhlin J."/>
            <person name="McLaughlin G.M."/>
            <person name="Permina E."/>
            <person name="Stockwell P."/>
            <person name="Gilligan J."/>
            <person name="Le Lec M.F."/>
            <person name="Gruber M.A.M."/>
            <person name="Quinn O."/>
            <person name="Lovegrove M."/>
            <person name="Duncan E.J."/>
            <person name="Remnant E.J."/>
            <person name="Van Eeckhoven J."/>
            <person name="Graham B."/>
            <person name="Knapp R.A."/>
            <person name="Langford K.W."/>
            <person name="Kronenberg Z."/>
            <person name="Press M.O."/>
            <person name="Eacker S.M."/>
            <person name="Wilson-Rankin E.E."/>
            <person name="Purcell J."/>
            <person name="Lester P.J."/>
            <person name="Dearden P.K."/>
        </authorList>
    </citation>
    <scope>NUCLEOTIDE SEQUENCE</scope>
    <source>
        <strain evidence="1">Volc-1</strain>
    </source>
</reference>
<sequence>MPSLSEDQSGQRRYSTIGKIQTWRSGRVRVTKRNFRALEGERFKVNAEVASMLKKEVGDDIIQRRKTRLSKSGW</sequence>
<dbReference type="Proteomes" id="UP000600918">
    <property type="component" value="Unassembled WGS sequence"/>
</dbReference>
<evidence type="ECO:0000313" key="2">
    <source>
        <dbReference type="Proteomes" id="UP000600918"/>
    </source>
</evidence>
<accession>A0A834P2B2</accession>
<proteinExistence type="predicted"/>
<protein>
    <submittedName>
        <fullName evidence="1">Uncharacterized protein</fullName>
    </submittedName>
</protein>
<keyword evidence="2" id="KW-1185">Reference proteome</keyword>
<gene>
    <name evidence="1" type="ORF">H0235_007958</name>
</gene>
<name>A0A834P2B2_VESPE</name>
<dbReference type="EMBL" id="JACSDY010000006">
    <property type="protein sequence ID" value="KAF7425520.1"/>
    <property type="molecule type" value="Genomic_DNA"/>
</dbReference>
<organism evidence="1 2">
    <name type="scientific">Vespula pensylvanica</name>
    <name type="common">Western yellow jacket</name>
    <name type="synonym">Wasp</name>
    <dbReference type="NCBI Taxonomy" id="30213"/>
    <lineage>
        <taxon>Eukaryota</taxon>
        <taxon>Metazoa</taxon>
        <taxon>Ecdysozoa</taxon>
        <taxon>Arthropoda</taxon>
        <taxon>Hexapoda</taxon>
        <taxon>Insecta</taxon>
        <taxon>Pterygota</taxon>
        <taxon>Neoptera</taxon>
        <taxon>Endopterygota</taxon>
        <taxon>Hymenoptera</taxon>
        <taxon>Apocrita</taxon>
        <taxon>Aculeata</taxon>
        <taxon>Vespoidea</taxon>
        <taxon>Vespidae</taxon>
        <taxon>Vespinae</taxon>
        <taxon>Vespula</taxon>
    </lineage>
</organism>
<comment type="caution">
    <text evidence="1">The sequence shown here is derived from an EMBL/GenBank/DDBJ whole genome shotgun (WGS) entry which is preliminary data.</text>
</comment>